<proteinExistence type="predicted"/>
<comment type="caution">
    <text evidence="1">The sequence shown here is derived from an EMBL/GenBank/DDBJ whole genome shotgun (WGS) entry which is preliminary data.</text>
</comment>
<gene>
    <name evidence="1" type="ORF">E7Z59_10310</name>
</gene>
<name>A0A4S3M0S3_9FLAO</name>
<dbReference type="RefSeq" id="WP_170226045.1">
    <property type="nucleotide sequence ID" value="NZ_QXMP01000010.1"/>
</dbReference>
<accession>A0A4S3M0S3</accession>
<dbReference type="Proteomes" id="UP000305939">
    <property type="component" value="Unassembled WGS sequence"/>
</dbReference>
<keyword evidence="2" id="KW-1185">Reference proteome</keyword>
<dbReference type="EMBL" id="SSMC01000002">
    <property type="protein sequence ID" value="THD68030.1"/>
    <property type="molecule type" value="Genomic_DNA"/>
</dbReference>
<protein>
    <submittedName>
        <fullName evidence="1">Uncharacterized protein</fullName>
    </submittedName>
</protein>
<reference evidence="1 2" key="1">
    <citation type="submission" date="2019-04" db="EMBL/GenBank/DDBJ databases">
        <title>Draft genome sequence of Robertkochia marina CC-AMO-30D.</title>
        <authorList>
            <person name="Hameed A."/>
            <person name="Lin S.-Y."/>
            <person name="Shahina M."/>
            <person name="Lai W.-A."/>
            <person name="Young C.-C."/>
        </authorList>
    </citation>
    <scope>NUCLEOTIDE SEQUENCE [LARGE SCALE GENOMIC DNA]</scope>
    <source>
        <strain evidence="1 2">CC-AMO-30D</strain>
    </source>
</reference>
<dbReference type="AlphaFoldDB" id="A0A4S3M0S3"/>
<sequence>MLVLIFGILISSCYSQDKDELKEKRFEQQIDTIVEELKFNYDYDQALREYIVYKTFNKAITDSIENLESEQDRLNYIFSTNFKSDIAQKIWEEFIHPSDDKFTERLIAITDSVGYPSLSRIKKYYKPNLPEGFNPTIFFIHSNKKYWSKINQLAEREFKNGNMGKCDYGYIKWHTSERKENKYLDENGIEYATNSDGRAVFIRTCED</sequence>
<evidence type="ECO:0000313" key="2">
    <source>
        <dbReference type="Proteomes" id="UP000305939"/>
    </source>
</evidence>
<evidence type="ECO:0000313" key="1">
    <source>
        <dbReference type="EMBL" id="THD68030.1"/>
    </source>
</evidence>
<organism evidence="1 2">
    <name type="scientific">Robertkochia marina</name>
    <dbReference type="NCBI Taxonomy" id="1227945"/>
    <lineage>
        <taxon>Bacteria</taxon>
        <taxon>Pseudomonadati</taxon>
        <taxon>Bacteroidota</taxon>
        <taxon>Flavobacteriia</taxon>
        <taxon>Flavobacteriales</taxon>
        <taxon>Flavobacteriaceae</taxon>
        <taxon>Robertkochia</taxon>
    </lineage>
</organism>